<evidence type="ECO:0000313" key="1">
    <source>
        <dbReference type="EMBL" id="KAF6506257.1"/>
    </source>
</evidence>
<keyword evidence="2" id="KW-1185">Reference proteome</keyword>
<protein>
    <submittedName>
        <fullName evidence="1">Uncharacterized protein</fullName>
    </submittedName>
</protein>
<evidence type="ECO:0000313" key="2">
    <source>
        <dbReference type="Proteomes" id="UP000593571"/>
    </source>
</evidence>
<organism evidence="1 2">
    <name type="scientific">Rousettus aegyptiacus</name>
    <name type="common">Egyptian fruit bat</name>
    <name type="synonym">Pteropus aegyptiacus</name>
    <dbReference type="NCBI Taxonomy" id="9407"/>
    <lineage>
        <taxon>Eukaryota</taxon>
        <taxon>Metazoa</taxon>
        <taxon>Chordata</taxon>
        <taxon>Craniata</taxon>
        <taxon>Vertebrata</taxon>
        <taxon>Euteleostomi</taxon>
        <taxon>Mammalia</taxon>
        <taxon>Eutheria</taxon>
        <taxon>Laurasiatheria</taxon>
        <taxon>Chiroptera</taxon>
        <taxon>Yinpterochiroptera</taxon>
        <taxon>Pteropodoidea</taxon>
        <taxon>Pteropodidae</taxon>
        <taxon>Rousettinae</taxon>
        <taxon>Rousettus</taxon>
    </lineage>
</organism>
<sequence length="149" mass="15704">MTLGPRRSRSVDAGLGAAKPVALAPATPARPLREDFTALTSVCLAMTAPRGPVTRGPPACVHASPASSSGVPLSHRGRFPSFQGRVAAQGLGRHWGEWGPCADSAALLFRFRSVPSSLPAASQSKHETLRLSKYNFKNTYAPSFTGFCV</sequence>
<dbReference type="Proteomes" id="UP000593571">
    <property type="component" value="Unassembled WGS sequence"/>
</dbReference>
<comment type="caution">
    <text evidence="1">The sequence shown here is derived from an EMBL/GenBank/DDBJ whole genome shotgun (WGS) entry which is preliminary data.</text>
</comment>
<proteinExistence type="predicted"/>
<gene>
    <name evidence="1" type="ORF">HJG63_008043</name>
</gene>
<dbReference type="AlphaFoldDB" id="A0A7J8KBK7"/>
<name>A0A7J8KBK7_ROUAE</name>
<reference evidence="1 2" key="1">
    <citation type="journal article" date="2020" name="Nature">
        <title>Six reference-quality genomes reveal evolution of bat adaptations.</title>
        <authorList>
            <person name="Jebb D."/>
            <person name="Huang Z."/>
            <person name="Pippel M."/>
            <person name="Hughes G.M."/>
            <person name="Lavrichenko K."/>
            <person name="Devanna P."/>
            <person name="Winkler S."/>
            <person name="Jermiin L.S."/>
            <person name="Skirmuntt E.C."/>
            <person name="Katzourakis A."/>
            <person name="Burkitt-Gray L."/>
            <person name="Ray D.A."/>
            <person name="Sullivan K.A.M."/>
            <person name="Roscito J.G."/>
            <person name="Kirilenko B.M."/>
            <person name="Davalos L.M."/>
            <person name="Corthals A.P."/>
            <person name="Power M.L."/>
            <person name="Jones G."/>
            <person name="Ransome R.D."/>
            <person name="Dechmann D.K.N."/>
            <person name="Locatelli A.G."/>
            <person name="Puechmaille S.J."/>
            <person name="Fedrigo O."/>
            <person name="Jarvis E.D."/>
            <person name="Hiller M."/>
            <person name="Vernes S.C."/>
            <person name="Myers E.W."/>
            <person name="Teeling E.C."/>
        </authorList>
    </citation>
    <scope>NUCLEOTIDE SEQUENCE [LARGE SCALE GENOMIC DNA]</scope>
    <source>
        <strain evidence="1">MRouAeg1</strain>
        <tissue evidence="1">Muscle</tissue>
    </source>
</reference>
<dbReference type="EMBL" id="JACASE010000001">
    <property type="protein sequence ID" value="KAF6506257.1"/>
    <property type="molecule type" value="Genomic_DNA"/>
</dbReference>
<accession>A0A7J8KBK7</accession>